<reference evidence="7" key="1">
    <citation type="submission" date="2023-06" db="EMBL/GenBank/DDBJ databases">
        <title>Conoideocrella luteorostrata (Hypocreales: Clavicipitaceae), a potential biocontrol fungus for elongate hemlock scale in United States Christmas tree production areas.</title>
        <authorList>
            <person name="Barrett H."/>
            <person name="Lovett B."/>
            <person name="Macias A.M."/>
            <person name="Stajich J.E."/>
            <person name="Kasson M.T."/>
        </authorList>
    </citation>
    <scope>NUCLEOTIDE SEQUENCE</scope>
    <source>
        <strain evidence="7">ARSEF 14590</strain>
    </source>
</reference>
<feature type="domain" description="FAD/NAD(P)-binding" evidence="6">
    <location>
        <begin position="4"/>
        <end position="312"/>
    </location>
</feature>
<dbReference type="Gene3D" id="3.50.50.100">
    <property type="match status" value="1"/>
</dbReference>
<dbReference type="InterPro" id="IPR051169">
    <property type="entry name" value="NADH-Q_oxidoreductase"/>
</dbReference>
<keyword evidence="4" id="KW-0274">FAD</keyword>
<dbReference type="GO" id="GO:0019646">
    <property type="term" value="P:aerobic electron transport chain"/>
    <property type="evidence" value="ECO:0007669"/>
    <property type="project" value="TreeGrafter"/>
</dbReference>
<name>A0AAJ0CZA2_9HYPO</name>
<comment type="cofactor">
    <cofactor evidence="1">
        <name>FAD</name>
        <dbReference type="ChEBI" id="CHEBI:57692"/>
    </cofactor>
</comment>
<dbReference type="InterPro" id="IPR023753">
    <property type="entry name" value="FAD/NAD-binding_dom"/>
</dbReference>
<dbReference type="PRINTS" id="PR00368">
    <property type="entry name" value="FADPNR"/>
</dbReference>
<evidence type="ECO:0000313" key="7">
    <source>
        <dbReference type="EMBL" id="KAK2616315.1"/>
    </source>
</evidence>
<evidence type="ECO:0000256" key="5">
    <source>
        <dbReference type="ARBA" id="ARBA00023002"/>
    </source>
</evidence>
<dbReference type="PRINTS" id="PR00411">
    <property type="entry name" value="PNDRDTASEI"/>
</dbReference>
<evidence type="ECO:0000259" key="6">
    <source>
        <dbReference type="Pfam" id="PF07992"/>
    </source>
</evidence>
<dbReference type="PANTHER" id="PTHR42913:SF3">
    <property type="entry name" value="64 KDA MITOCHONDRIAL NADH DEHYDROGENASE (EUROFUNG)"/>
    <property type="match status" value="1"/>
</dbReference>
<dbReference type="AlphaFoldDB" id="A0AAJ0CZA2"/>
<organism evidence="7 8">
    <name type="scientific">Conoideocrella luteorostrata</name>
    <dbReference type="NCBI Taxonomy" id="1105319"/>
    <lineage>
        <taxon>Eukaryota</taxon>
        <taxon>Fungi</taxon>
        <taxon>Dikarya</taxon>
        <taxon>Ascomycota</taxon>
        <taxon>Pezizomycotina</taxon>
        <taxon>Sordariomycetes</taxon>
        <taxon>Hypocreomycetidae</taxon>
        <taxon>Hypocreales</taxon>
        <taxon>Clavicipitaceae</taxon>
        <taxon>Conoideocrella</taxon>
    </lineage>
</organism>
<dbReference type="EMBL" id="JASWJB010000007">
    <property type="protein sequence ID" value="KAK2616315.1"/>
    <property type="molecule type" value="Genomic_DNA"/>
</dbReference>
<dbReference type="PANTHER" id="PTHR42913">
    <property type="entry name" value="APOPTOSIS-INDUCING FACTOR 1"/>
    <property type="match status" value="1"/>
</dbReference>
<keyword evidence="3" id="KW-0285">Flavoprotein</keyword>
<dbReference type="Proteomes" id="UP001251528">
    <property type="component" value="Unassembled WGS sequence"/>
</dbReference>
<dbReference type="SUPFAM" id="SSF51905">
    <property type="entry name" value="FAD/NAD(P)-binding domain"/>
    <property type="match status" value="1"/>
</dbReference>
<dbReference type="Pfam" id="PF07992">
    <property type="entry name" value="Pyr_redox_2"/>
    <property type="match status" value="1"/>
</dbReference>
<protein>
    <recommendedName>
        <fullName evidence="6">FAD/NAD(P)-binding domain-containing protein</fullName>
    </recommendedName>
</protein>
<proteinExistence type="inferred from homology"/>
<keyword evidence="8" id="KW-1185">Reference proteome</keyword>
<dbReference type="InterPro" id="IPR036188">
    <property type="entry name" value="FAD/NAD-bd_sf"/>
</dbReference>
<evidence type="ECO:0000256" key="3">
    <source>
        <dbReference type="ARBA" id="ARBA00022630"/>
    </source>
</evidence>
<keyword evidence="5" id="KW-0560">Oxidoreductase</keyword>
<comment type="caution">
    <text evidence="7">The sequence shown here is derived from an EMBL/GenBank/DDBJ whole genome shotgun (WGS) entry which is preliminary data.</text>
</comment>
<sequence>MPQRIVIVGAGFAGLYSALSARRLISQNGKDAEIEVVVIAPNQSLTIRPRLYEASPATLAAPLGDLFMATGVKFVTGTVRNIRTSTRKVNFTDAAGEESDMAYDRLILAAGSHLKMPDVPGLKEHAFNVDQLQAATELDQHLHDLVSLPRNTARNTVVVCGGGFTGIEVAAELPARLRSILGEKEEIRVVVVERNLDIGPALGPGPRPIIKQAFEDYGIETKLGVEVSQVDAKGATTSTGERIEASTVIWTVGMVATELTTQIHGDKDQLGRLIVDANLQVPHTPSVFATGDAARAVADDDGHAAMMSCQHALVLGRSSGHNAAADLLQLPKRPYAQPYYGTCLDLGPAAAVLTEGWDRKVLQIGGQAKAVKKFINTMLIYPPPANAVEAYKAADPDYKMPDLDPSLFQYDVQA</sequence>
<evidence type="ECO:0000313" key="8">
    <source>
        <dbReference type="Proteomes" id="UP001251528"/>
    </source>
</evidence>
<evidence type="ECO:0000256" key="2">
    <source>
        <dbReference type="ARBA" id="ARBA00005272"/>
    </source>
</evidence>
<evidence type="ECO:0000256" key="4">
    <source>
        <dbReference type="ARBA" id="ARBA00022827"/>
    </source>
</evidence>
<comment type="similarity">
    <text evidence="2">Belongs to the NADH dehydrogenase family.</text>
</comment>
<evidence type="ECO:0000256" key="1">
    <source>
        <dbReference type="ARBA" id="ARBA00001974"/>
    </source>
</evidence>
<gene>
    <name evidence="7" type="ORF">QQS21_000749</name>
</gene>
<dbReference type="GO" id="GO:0003955">
    <property type="term" value="F:NAD(P)H dehydrogenase (quinone) activity"/>
    <property type="evidence" value="ECO:0007669"/>
    <property type="project" value="TreeGrafter"/>
</dbReference>
<accession>A0AAJ0CZA2</accession>